<accession>A0A7S4EJ71</accession>
<feature type="transmembrane region" description="Helical" evidence="1">
    <location>
        <begin position="130"/>
        <end position="151"/>
    </location>
</feature>
<feature type="transmembrane region" description="Helical" evidence="1">
    <location>
        <begin position="166"/>
        <end position="187"/>
    </location>
</feature>
<proteinExistence type="predicted"/>
<feature type="transmembrane region" description="Helical" evidence="1">
    <location>
        <begin position="28"/>
        <end position="50"/>
    </location>
</feature>
<keyword evidence="1" id="KW-0812">Transmembrane</keyword>
<gene>
    <name evidence="2" type="ORF">PAUS00366_LOCUS9844</name>
</gene>
<keyword evidence="1" id="KW-1133">Transmembrane helix</keyword>
<evidence type="ECO:0000256" key="1">
    <source>
        <dbReference type="SAM" id="Phobius"/>
    </source>
</evidence>
<keyword evidence="1" id="KW-0472">Membrane</keyword>
<name>A0A7S4EJ71_9STRA</name>
<dbReference type="AlphaFoldDB" id="A0A7S4EJ71"/>
<sequence>MECSPCLFLYETTKVMNERTKQSLTSLLFIYLLIRIAIVGFSCSIYTYIYKLHPKMSRFTFCLLTVLVAACSAFAPTSVLDTATRQAASTASPFALNAVEDYDSETYWEAEYPPSKVLGPLMSKMPSGMLAALSVVFLTSLVVSISGSAALQQEPGAFENGSWVKWYYVLGSFGGPLAWGTHVAAWIQRKNGM</sequence>
<protein>
    <submittedName>
        <fullName evidence="2">Uncharacterized protein</fullName>
    </submittedName>
</protein>
<organism evidence="2">
    <name type="scientific">Pseudo-nitzschia australis</name>
    <dbReference type="NCBI Taxonomy" id="44445"/>
    <lineage>
        <taxon>Eukaryota</taxon>
        <taxon>Sar</taxon>
        <taxon>Stramenopiles</taxon>
        <taxon>Ochrophyta</taxon>
        <taxon>Bacillariophyta</taxon>
        <taxon>Bacillariophyceae</taxon>
        <taxon>Bacillariophycidae</taxon>
        <taxon>Bacillariales</taxon>
        <taxon>Bacillariaceae</taxon>
        <taxon>Pseudo-nitzschia</taxon>
    </lineage>
</organism>
<feature type="transmembrane region" description="Helical" evidence="1">
    <location>
        <begin position="56"/>
        <end position="75"/>
    </location>
</feature>
<reference evidence="2" key="1">
    <citation type="submission" date="2021-01" db="EMBL/GenBank/DDBJ databases">
        <authorList>
            <person name="Corre E."/>
            <person name="Pelletier E."/>
            <person name="Niang G."/>
            <person name="Scheremetjew M."/>
            <person name="Finn R."/>
            <person name="Kale V."/>
            <person name="Holt S."/>
            <person name="Cochrane G."/>
            <person name="Meng A."/>
            <person name="Brown T."/>
            <person name="Cohen L."/>
        </authorList>
    </citation>
    <scope>NUCLEOTIDE SEQUENCE</scope>
    <source>
        <strain evidence="2">10249 10 AB</strain>
    </source>
</reference>
<dbReference type="EMBL" id="HBIX01013314">
    <property type="protein sequence ID" value="CAE0717092.1"/>
    <property type="molecule type" value="Transcribed_RNA"/>
</dbReference>
<evidence type="ECO:0000313" key="2">
    <source>
        <dbReference type="EMBL" id="CAE0717092.1"/>
    </source>
</evidence>